<organism evidence="1 2">
    <name type="scientific">Microbacterium aerolatum</name>
    <dbReference type="NCBI Taxonomy" id="153731"/>
    <lineage>
        <taxon>Bacteria</taxon>
        <taxon>Bacillati</taxon>
        <taxon>Actinomycetota</taxon>
        <taxon>Actinomycetes</taxon>
        <taxon>Micrococcales</taxon>
        <taxon>Microbacteriaceae</taxon>
        <taxon>Microbacterium</taxon>
    </lineage>
</organism>
<proteinExistence type="predicted"/>
<dbReference type="AlphaFoldDB" id="A0A511AIA5"/>
<sequence>MTDGDRTVPPSSSTRGPEEIRGHIEYLCDLWATNLYNDVEFREGLDEHAAVAIHTHAHHAARLASALLELDGRVAGIALMPTVRLIFECGITCAWLLTTPDAGRTLLRDGAKMRKIAIEDLVRQGGEAGPGKAQAERAFDVLQHELEGTPVATMQGRCLSLKDGDHLHTLYRALSNESHAGLGITDLYVIEDERSAIGMSFEPDPVDSSRDSGLAIAAGLLFLAINADTQARKEPSWLPKLEQVARGLGVPLEIVRADGSTA</sequence>
<reference evidence="1 2" key="1">
    <citation type="submission" date="2019-07" db="EMBL/GenBank/DDBJ databases">
        <title>Whole genome shotgun sequence of Microbacterium aerolatum NBRC 103071.</title>
        <authorList>
            <person name="Hosoyama A."/>
            <person name="Uohara A."/>
            <person name="Ohji S."/>
            <person name="Ichikawa N."/>
        </authorList>
    </citation>
    <scope>NUCLEOTIDE SEQUENCE [LARGE SCALE GENOMIC DNA]</scope>
    <source>
        <strain evidence="1 2">NBRC 103071</strain>
    </source>
</reference>
<dbReference type="Proteomes" id="UP000321225">
    <property type="component" value="Unassembled WGS sequence"/>
</dbReference>
<name>A0A511AIA5_9MICO</name>
<dbReference type="RefSeq" id="WP_147040978.1">
    <property type="nucleotide sequence ID" value="NZ_BJUW01000023.1"/>
</dbReference>
<comment type="caution">
    <text evidence="1">The sequence shown here is derived from an EMBL/GenBank/DDBJ whole genome shotgun (WGS) entry which is preliminary data.</text>
</comment>
<accession>A0A511AIA5</accession>
<protein>
    <submittedName>
        <fullName evidence="1">Uncharacterized protein</fullName>
    </submittedName>
</protein>
<evidence type="ECO:0000313" key="2">
    <source>
        <dbReference type="Proteomes" id="UP000321225"/>
    </source>
</evidence>
<keyword evidence="2" id="KW-1185">Reference proteome</keyword>
<dbReference type="EMBL" id="BJUW01000023">
    <property type="protein sequence ID" value="GEK87914.1"/>
    <property type="molecule type" value="Genomic_DNA"/>
</dbReference>
<gene>
    <name evidence="1" type="ORF">MAE01_30900</name>
</gene>
<dbReference type="OrthoDB" id="5118563at2"/>
<evidence type="ECO:0000313" key="1">
    <source>
        <dbReference type="EMBL" id="GEK87914.1"/>
    </source>
</evidence>